<protein>
    <recommendedName>
        <fullName evidence="2">DUF5610 domain-containing protein</fullName>
    </recommendedName>
</protein>
<dbReference type="EMBL" id="SMAO01000001">
    <property type="protein sequence ID" value="TCT23985.1"/>
    <property type="molecule type" value="Genomic_DNA"/>
</dbReference>
<sequence>MINIHSNYSSHSNVHANAQQTMRSGGLGAGTGLQPGSNPTAQALSSLQEKALNALSNVPGMDISTLKKVDANEYTPEKIADRISSFVAMGLENARAKGKSEEEVQALYDSAMKGAEQGFKEAKDILSNLKVLNGDIATQVQATEDATFAALEKLSPSKPVEAVSTTSGTTSLAAAERYQRADDFSLTLKTREGDVVKVNFSRSLDAQSSFATVQDGEGNQATRVDLSRTEKTGYEFSVEGDLNEEEITAIQNLMRDVGQVANDFYGGDVQKAFDQVSNVSFDSKQLASMDLRMSRSEQYSSVQQYQKTQQLENPEQANAGRRLGHLANDLRESFQKPALEFLEQAREVASQLMQGLMEQDSRFKDASSEQQSIYQSNLDRLLGSIKEPS</sequence>
<keyword evidence="4" id="KW-1185">Reference proteome</keyword>
<gene>
    <name evidence="3" type="ORF">EDC35_101302</name>
</gene>
<dbReference type="Pfam" id="PF18433">
    <property type="entry name" value="DUF5610"/>
    <property type="match status" value="1"/>
</dbReference>
<dbReference type="RefSeq" id="WP_132975065.1">
    <property type="nucleotide sequence ID" value="NZ_SMAO01000001.1"/>
</dbReference>
<name>A0A4R3N4Q9_9GAMM</name>
<dbReference type="InterPro" id="IPR041651">
    <property type="entry name" value="DUF5610"/>
</dbReference>
<feature type="region of interest" description="Disordered" evidence="1">
    <location>
        <begin position="22"/>
        <end position="41"/>
    </location>
</feature>
<dbReference type="OrthoDB" id="7366224at2"/>
<accession>A0A4R3N4Q9</accession>
<dbReference type="AlphaFoldDB" id="A0A4R3N4Q9"/>
<organism evidence="3 4">
    <name type="scientific">Thiobaca trueperi</name>
    <dbReference type="NCBI Taxonomy" id="127458"/>
    <lineage>
        <taxon>Bacteria</taxon>
        <taxon>Pseudomonadati</taxon>
        <taxon>Pseudomonadota</taxon>
        <taxon>Gammaproteobacteria</taxon>
        <taxon>Chromatiales</taxon>
        <taxon>Chromatiaceae</taxon>
        <taxon>Thiobaca</taxon>
    </lineage>
</organism>
<evidence type="ECO:0000313" key="3">
    <source>
        <dbReference type="EMBL" id="TCT23985.1"/>
    </source>
</evidence>
<evidence type="ECO:0000313" key="4">
    <source>
        <dbReference type="Proteomes" id="UP000295717"/>
    </source>
</evidence>
<comment type="caution">
    <text evidence="3">The sequence shown here is derived from an EMBL/GenBank/DDBJ whole genome shotgun (WGS) entry which is preliminary data.</text>
</comment>
<evidence type="ECO:0000256" key="1">
    <source>
        <dbReference type="SAM" id="MobiDB-lite"/>
    </source>
</evidence>
<dbReference type="Gene3D" id="1.10.132.90">
    <property type="match status" value="1"/>
</dbReference>
<evidence type="ECO:0000259" key="2">
    <source>
        <dbReference type="Pfam" id="PF18433"/>
    </source>
</evidence>
<dbReference type="Proteomes" id="UP000295717">
    <property type="component" value="Unassembled WGS sequence"/>
</dbReference>
<proteinExistence type="predicted"/>
<feature type="domain" description="DUF5610" evidence="2">
    <location>
        <begin position="42"/>
        <end position="154"/>
    </location>
</feature>
<reference evidence="3 4" key="1">
    <citation type="submission" date="2019-03" db="EMBL/GenBank/DDBJ databases">
        <title>Genomic Encyclopedia of Type Strains, Phase IV (KMG-IV): sequencing the most valuable type-strain genomes for metagenomic binning, comparative biology and taxonomic classification.</title>
        <authorList>
            <person name="Goeker M."/>
        </authorList>
    </citation>
    <scope>NUCLEOTIDE SEQUENCE [LARGE SCALE GENOMIC DNA]</scope>
    <source>
        <strain evidence="3 4">DSM 13587</strain>
    </source>
</reference>